<dbReference type="GO" id="GO:0008233">
    <property type="term" value="F:peptidase activity"/>
    <property type="evidence" value="ECO:0007669"/>
    <property type="project" value="UniProtKB-KW"/>
</dbReference>
<dbReference type="NCBIfam" id="TIGR01755">
    <property type="entry name" value="flav_wrbA"/>
    <property type="match status" value="1"/>
</dbReference>
<evidence type="ECO:0000313" key="12">
    <source>
        <dbReference type="EMBL" id="THH11663.1"/>
    </source>
</evidence>
<organism evidence="12 13">
    <name type="scientific">Phellinidium pouzarii</name>
    <dbReference type="NCBI Taxonomy" id="167371"/>
    <lineage>
        <taxon>Eukaryota</taxon>
        <taxon>Fungi</taxon>
        <taxon>Dikarya</taxon>
        <taxon>Basidiomycota</taxon>
        <taxon>Agaricomycotina</taxon>
        <taxon>Agaricomycetes</taxon>
        <taxon>Hymenochaetales</taxon>
        <taxon>Hymenochaetaceae</taxon>
        <taxon>Phellinidium</taxon>
    </lineage>
</organism>
<evidence type="ECO:0000256" key="3">
    <source>
        <dbReference type="ARBA" id="ARBA00022574"/>
    </source>
</evidence>
<dbReference type="GO" id="GO:0006508">
    <property type="term" value="P:proteolysis"/>
    <property type="evidence" value="ECO:0007669"/>
    <property type="project" value="UniProtKB-KW"/>
</dbReference>
<feature type="repeat" description="WD" evidence="8">
    <location>
        <begin position="85"/>
        <end position="116"/>
    </location>
</feature>
<feature type="region of interest" description="Disordered" evidence="9">
    <location>
        <begin position="1440"/>
        <end position="1462"/>
    </location>
</feature>
<dbReference type="PROSITE" id="PS50902">
    <property type="entry name" value="FLAVODOXIN_LIKE"/>
    <property type="match status" value="1"/>
</dbReference>
<dbReference type="InterPro" id="IPR020472">
    <property type="entry name" value="WD40_PAC1"/>
</dbReference>
<dbReference type="InterPro" id="IPR005025">
    <property type="entry name" value="FMN_Rdtase-like_dom"/>
</dbReference>
<comment type="similarity">
    <text evidence="1">Belongs to the peptidase M20A family.</text>
</comment>
<dbReference type="InterPro" id="IPR029039">
    <property type="entry name" value="Flavoprotein-like_sf"/>
</dbReference>
<dbReference type="InterPro" id="IPR008254">
    <property type="entry name" value="Flavodoxin/NO_synth"/>
</dbReference>
<evidence type="ECO:0000259" key="11">
    <source>
        <dbReference type="PROSITE" id="PS50902"/>
    </source>
</evidence>
<dbReference type="Gene3D" id="3.40.525.10">
    <property type="entry name" value="CRAL-TRIO lipid binding domain"/>
    <property type="match status" value="1"/>
</dbReference>
<accession>A0A4V3XDZ8</accession>
<keyword evidence="4" id="KW-0645">Protease</keyword>
<dbReference type="PANTHER" id="PTHR43270:SF8">
    <property type="entry name" value="DI- AND TRIPEPTIDASE DUG2-RELATED"/>
    <property type="match status" value="1"/>
</dbReference>
<dbReference type="InterPro" id="IPR036322">
    <property type="entry name" value="WD40_repeat_dom_sf"/>
</dbReference>
<evidence type="ECO:0000256" key="4">
    <source>
        <dbReference type="ARBA" id="ARBA00022670"/>
    </source>
</evidence>
<evidence type="ECO:0000256" key="5">
    <source>
        <dbReference type="ARBA" id="ARBA00022723"/>
    </source>
</evidence>
<dbReference type="InterPro" id="IPR015943">
    <property type="entry name" value="WD40/YVTN_repeat-like_dom_sf"/>
</dbReference>
<dbReference type="Gene3D" id="1.10.8.20">
    <property type="entry name" value="N-terminal domain of phosphatidylinositol transfer protein sec14p"/>
    <property type="match status" value="1"/>
</dbReference>
<dbReference type="Pfam" id="PF00400">
    <property type="entry name" value="WD40"/>
    <property type="match status" value="1"/>
</dbReference>
<dbReference type="Gene3D" id="2.130.10.10">
    <property type="entry name" value="YVTN repeat-like/Quinoprotein amine dehydrogenase"/>
    <property type="match status" value="2"/>
</dbReference>
<dbReference type="OrthoDB" id="7832001at2759"/>
<evidence type="ECO:0000256" key="6">
    <source>
        <dbReference type="ARBA" id="ARBA00022737"/>
    </source>
</evidence>
<dbReference type="InterPro" id="IPR001680">
    <property type="entry name" value="WD40_rpt"/>
</dbReference>
<dbReference type="InterPro" id="IPR051458">
    <property type="entry name" value="Cyt/Met_Dipeptidase"/>
</dbReference>
<protein>
    <recommendedName>
        <fullName evidence="14">Peptidase M20 dimerisation domain-containing protein</fullName>
    </recommendedName>
</protein>
<comment type="caution">
    <text evidence="12">The sequence shown here is derived from an EMBL/GenBank/DDBJ whole genome shotgun (WGS) entry which is preliminary data.</text>
</comment>
<keyword evidence="3 8" id="KW-0853">WD repeat</keyword>
<dbReference type="SUPFAM" id="SSF50978">
    <property type="entry name" value="WD40 repeat-like"/>
    <property type="match status" value="1"/>
</dbReference>
<evidence type="ECO:0000256" key="7">
    <source>
        <dbReference type="ARBA" id="ARBA00022801"/>
    </source>
</evidence>
<dbReference type="InterPro" id="IPR011650">
    <property type="entry name" value="Peptidase_M20_dimer"/>
</dbReference>
<evidence type="ECO:0008006" key="14">
    <source>
        <dbReference type="Google" id="ProtNLM"/>
    </source>
</evidence>
<dbReference type="InterPro" id="IPR011074">
    <property type="entry name" value="CRAL/TRIO_N_dom"/>
</dbReference>
<dbReference type="SUPFAM" id="SSF52087">
    <property type="entry name" value="CRAL/TRIO domain"/>
    <property type="match status" value="1"/>
</dbReference>
<dbReference type="Proteomes" id="UP000308199">
    <property type="component" value="Unassembled WGS sequence"/>
</dbReference>
<comment type="similarity">
    <text evidence="2">Belongs to the WrbA family.</text>
</comment>
<dbReference type="PRINTS" id="PR00320">
    <property type="entry name" value="GPROTEINBRPT"/>
</dbReference>
<keyword evidence="13" id="KW-1185">Reference proteome</keyword>
<evidence type="ECO:0000256" key="2">
    <source>
        <dbReference type="ARBA" id="ARBA00006961"/>
    </source>
</evidence>
<dbReference type="GO" id="GO:0010181">
    <property type="term" value="F:FMN binding"/>
    <property type="evidence" value="ECO:0007669"/>
    <property type="project" value="InterPro"/>
</dbReference>
<evidence type="ECO:0000256" key="8">
    <source>
        <dbReference type="PROSITE-ProRule" id="PRU00221"/>
    </source>
</evidence>
<feature type="region of interest" description="Disordered" evidence="9">
    <location>
        <begin position="1493"/>
        <end position="1516"/>
    </location>
</feature>
<dbReference type="Gene3D" id="3.30.70.360">
    <property type="match status" value="1"/>
</dbReference>
<dbReference type="Pfam" id="PF00650">
    <property type="entry name" value="CRAL_TRIO"/>
    <property type="match status" value="1"/>
</dbReference>
<dbReference type="SUPFAM" id="SSF46938">
    <property type="entry name" value="CRAL/TRIO N-terminal domain"/>
    <property type="match status" value="1"/>
</dbReference>
<dbReference type="InterPro" id="IPR001251">
    <property type="entry name" value="CRAL-TRIO_dom"/>
</dbReference>
<dbReference type="SMART" id="SM00320">
    <property type="entry name" value="WD40"/>
    <property type="match status" value="7"/>
</dbReference>
<evidence type="ECO:0000313" key="13">
    <source>
        <dbReference type="Proteomes" id="UP000308199"/>
    </source>
</evidence>
<dbReference type="PANTHER" id="PTHR43270">
    <property type="entry name" value="BETA-ALA-HIS DIPEPTIDASE"/>
    <property type="match status" value="1"/>
</dbReference>
<dbReference type="Pfam" id="PF07687">
    <property type="entry name" value="M20_dimer"/>
    <property type="match status" value="1"/>
</dbReference>
<dbReference type="Gene3D" id="3.40.630.10">
    <property type="entry name" value="Zn peptidases"/>
    <property type="match status" value="1"/>
</dbReference>
<reference evidence="12 13" key="1">
    <citation type="submission" date="2019-02" db="EMBL/GenBank/DDBJ databases">
        <title>Genome sequencing of the rare red list fungi Phellinidium pouzarii.</title>
        <authorList>
            <person name="Buettner E."/>
            <person name="Kellner H."/>
        </authorList>
    </citation>
    <scope>NUCLEOTIDE SEQUENCE [LARGE SCALE GENOMIC DNA]</scope>
    <source>
        <strain evidence="12 13">DSM 108285</strain>
    </source>
</reference>
<feature type="domain" description="Flavodoxin-like" evidence="11">
    <location>
        <begin position="890"/>
        <end position="1078"/>
    </location>
</feature>
<dbReference type="SMART" id="SM00516">
    <property type="entry name" value="SEC14"/>
    <property type="match status" value="1"/>
</dbReference>
<dbReference type="InterPro" id="IPR002933">
    <property type="entry name" value="Peptidase_M20"/>
</dbReference>
<dbReference type="Pfam" id="PF03358">
    <property type="entry name" value="FMN_red"/>
    <property type="match status" value="1"/>
</dbReference>
<dbReference type="SMART" id="SM01100">
    <property type="entry name" value="CRAL_TRIO_N"/>
    <property type="match status" value="1"/>
</dbReference>
<dbReference type="FunFam" id="3.40.50.360:FF:000001">
    <property type="entry name" value="NAD(P)H dehydrogenase (Quinone) FQR1-like"/>
    <property type="match status" value="1"/>
</dbReference>
<evidence type="ECO:0000259" key="10">
    <source>
        <dbReference type="PROSITE" id="PS50191"/>
    </source>
</evidence>
<evidence type="ECO:0000256" key="9">
    <source>
        <dbReference type="SAM" id="MobiDB-lite"/>
    </source>
</evidence>
<proteinExistence type="inferred from homology"/>
<dbReference type="GO" id="GO:0046872">
    <property type="term" value="F:metal ion binding"/>
    <property type="evidence" value="ECO:0007669"/>
    <property type="project" value="UniProtKB-KW"/>
</dbReference>
<dbReference type="InterPro" id="IPR010089">
    <property type="entry name" value="Flavoprotein_WrbA-like"/>
</dbReference>
<dbReference type="CDD" id="cd00170">
    <property type="entry name" value="SEC14"/>
    <property type="match status" value="1"/>
</dbReference>
<keyword evidence="5" id="KW-0479">Metal-binding</keyword>
<dbReference type="InterPro" id="IPR036865">
    <property type="entry name" value="CRAL-TRIO_dom_sf"/>
</dbReference>
<keyword evidence="7" id="KW-0378">Hydrolase</keyword>
<feature type="domain" description="CRAL-TRIO" evidence="10">
    <location>
        <begin position="1220"/>
        <end position="1405"/>
    </location>
</feature>
<sequence length="1516" mass="167129">MPCSLAEHTLTAVLLSTPPRSPNIPASLSRDLAQSELTPPLMHTLHTKLSSVLSVTADEEHIFSGSQGYDIFVWERYRFTVKTTLRGHTGSVLALELAKEKEWLISSSGDSTVRVWCTKNLTPLYIINPYLDSDSGDLFCLSYSPSLQTVYFGCQNTSLQWFDFASLSETADGTHPYDSDTSPGPLIIRESDIRPGSKRNKFFNDGVASGQATPTLLCRDGVPKPLKVFQVKSANVIDSAHYGYVYSMAMLPSTLEGNVEEENKEMKDVLLVTGSGDETVKLWRCTSSGPDLLHTFDASAGAVLSLVARHETVYAGCQDGHVKVFDLGTKTLVRTIIAQEGVDILSLSMIDSDLYTCSANGRVQQWSASFDCTTSWHAHDGIILSSMITYCKQSDSWRLITGANDNCIKLWHIERPKVRRGFLAVKGKDDSELTANRRSMRDTMLHALAKFVSIPSVSSEPIHREDCRQAAIWLKKCLTQLGAEASLVGPVHESLDNTLILTLHTKLPTEEGRNPLVLATFHGSQSIQNRSRILFYGHYDVIAAPSDGWMSDPFICTGRDGYFYGRGTTDDKGPILAAACAASELLGRRALECDFVFLIEGEEEAGSCGFSDAVQRNKALIGHVDAILVSNSTWISEDRPCITYGLRGVVHCSIEISSGFPDLHSGVEGGAVSEPMFDVIRLLASLSENQRVLIPGFYDSVQPQTDMEGKLYELLSTVTGQSASAFSSKWREPSLSIHSIEISGPGNATVIPASVRAKVSLRIVPDQDLDSIVHSLKVHLLSSFDVIKSPNKIRVNIDNATDWWLGDIAGHWFQALEGAIKDEWGVEPLRIREGGSIPSVPFLEKEFQCRALHLPLGQSSITQSTPRHRSTAEPISKTLQRTMATMAPRVAIVVYSMYGHIAKMAEAVKGGIETAGGSTTIYQIPETLSEDILKLLQAPAKPEYPVISPNDLKNFDAFLFGVPTRYGNFPAQWKAFWDASGSLWGAGALCGKYAAFFVSTGSMGGGQEVTISNAISTLTHHGMLYVPLGYKNTFPQLTNISEVHGGSPWGAGTIAAPDGSRMPNALELEVAHIQGKSFYETLAKVNENEELATRRGAAGSTLHRILSINSIQRPSLRPRHNTTTMSGSANIHRSFAGHLGRLTQDQETTLATFKNELEKAGLYSPATETTNASHDDATALRFLRARKFDVAKAKKQFSDRIKWEKVHNVHELFANFPTEEFENSRRYYPRWTGRRDKQGLPIYVYRLNALTNDIRDEINSVPPERRYERIVVLYEAMSRFVAPLCTYLPHSIAPTPVASVTTIVDLAGVSLRQMWTLRGHLQEASVLANANYPETLGTVVVVNAPPFFSTVWGWIKGWFDEFTREKIYIFGGLKDANTESIRELDALIARDDLPEAYGGKLAWDFFDPPLLDDEAHSAIDTMPKGPWVFMNGKVVRPEEYKGKDREHRVQGPNVDAGGVDGCTTEKVNEEKTRVLDQTQKVETAPVPNVIAEVPEKELERNKPNDALKETEPVTVG</sequence>
<dbReference type="NCBIfam" id="NF002999">
    <property type="entry name" value="PRK03767.1"/>
    <property type="match status" value="1"/>
</dbReference>
<gene>
    <name evidence="12" type="ORF">EW145_g494</name>
</gene>
<keyword evidence="6" id="KW-0677">Repeat</keyword>
<dbReference type="SUPFAM" id="SSF52218">
    <property type="entry name" value="Flavoproteins"/>
    <property type="match status" value="1"/>
</dbReference>
<dbReference type="InterPro" id="IPR036273">
    <property type="entry name" value="CRAL/TRIO_N_dom_sf"/>
</dbReference>
<dbReference type="Pfam" id="PF01546">
    <property type="entry name" value="Peptidase_M20"/>
    <property type="match status" value="1"/>
</dbReference>
<feature type="compositionally biased region" description="Basic and acidic residues" evidence="9">
    <location>
        <begin position="1440"/>
        <end position="1449"/>
    </location>
</feature>
<dbReference type="Gene3D" id="3.40.50.360">
    <property type="match status" value="1"/>
</dbReference>
<name>A0A4V3XDZ8_9AGAM</name>
<dbReference type="PROSITE" id="PS50082">
    <property type="entry name" value="WD_REPEATS_2"/>
    <property type="match status" value="1"/>
</dbReference>
<dbReference type="Pfam" id="PF03765">
    <property type="entry name" value="CRAL_TRIO_N"/>
    <property type="match status" value="1"/>
</dbReference>
<dbReference type="SUPFAM" id="SSF53187">
    <property type="entry name" value="Zn-dependent exopeptidases"/>
    <property type="match status" value="1"/>
</dbReference>
<dbReference type="GO" id="GO:0003955">
    <property type="term" value="F:NAD(P)H dehydrogenase (quinone) activity"/>
    <property type="evidence" value="ECO:0007669"/>
    <property type="project" value="InterPro"/>
</dbReference>
<dbReference type="PROSITE" id="PS50191">
    <property type="entry name" value="CRAL_TRIO"/>
    <property type="match status" value="1"/>
</dbReference>
<dbReference type="PROSITE" id="PS50294">
    <property type="entry name" value="WD_REPEATS_REGION"/>
    <property type="match status" value="1"/>
</dbReference>
<evidence type="ECO:0000256" key="1">
    <source>
        <dbReference type="ARBA" id="ARBA00006247"/>
    </source>
</evidence>
<dbReference type="GO" id="GO:0006751">
    <property type="term" value="P:glutathione catabolic process"/>
    <property type="evidence" value="ECO:0007669"/>
    <property type="project" value="TreeGrafter"/>
</dbReference>
<dbReference type="EMBL" id="SGPK01000010">
    <property type="protein sequence ID" value="THH11663.1"/>
    <property type="molecule type" value="Genomic_DNA"/>
</dbReference>